<dbReference type="Pfam" id="PF00436">
    <property type="entry name" value="SSB"/>
    <property type="match status" value="1"/>
</dbReference>
<gene>
    <name evidence="4" type="ORF">GCM10020260_00250</name>
</gene>
<dbReference type="InterPro" id="IPR012340">
    <property type="entry name" value="NA-bd_OB-fold"/>
</dbReference>
<reference evidence="5" key="1">
    <citation type="journal article" date="2019" name="Int. J. Syst. Evol. Microbiol.">
        <title>The Global Catalogue of Microorganisms (GCM) 10K type strain sequencing project: providing services to taxonomists for standard genome sequencing and annotation.</title>
        <authorList>
            <consortium name="The Broad Institute Genomics Platform"/>
            <consortium name="The Broad Institute Genome Sequencing Center for Infectious Disease"/>
            <person name="Wu L."/>
            <person name="Ma J."/>
        </authorList>
    </citation>
    <scope>NUCLEOTIDE SEQUENCE [LARGE SCALE GENOMIC DNA]</scope>
    <source>
        <strain evidence="5">JCM 11483</strain>
    </source>
</reference>
<dbReference type="InterPro" id="IPR000424">
    <property type="entry name" value="Primosome_PriB/ssb"/>
</dbReference>
<dbReference type="EMBL" id="BAAAYG010000001">
    <property type="protein sequence ID" value="GAA3278300.1"/>
    <property type="molecule type" value="Genomic_DNA"/>
</dbReference>
<evidence type="ECO:0000256" key="3">
    <source>
        <dbReference type="SAM" id="MobiDB-lite"/>
    </source>
</evidence>
<evidence type="ECO:0000256" key="1">
    <source>
        <dbReference type="ARBA" id="ARBA00023125"/>
    </source>
</evidence>
<proteinExistence type="predicted"/>
<evidence type="ECO:0000313" key="4">
    <source>
        <dbReference type="EMBL" id="GAA3278300.1"/>
    </source>
</evidence>
<evidence type="ECO:0000313" key="5">
    <source>
        <dbReference type="Proteomes" id="UP001501736"/>
    </source>
</evidence>
<name>A0ABP6R7E3_9MICC</name>
<dbReference type="CDD" id="cd04496">
    <property type="entry name" value="SSB_OBF"/>
    <property type="match status" value="1"/>
</dbReference>
<dbReference type="SUPFAM" id="SSF50249">
    <property type="entry name" value="Nucleic acid-binding proteins"/>
    <property type="match status" value="1"/>
</dbReference>
<dbReference type="PROSITE" id="PS50935">
    <property type="entry name" value="SSB"/>
    <property type="match status" value="1"/>
</dbReference>
<feature type="compositionally biased region" description="Low complexity" evidence="3">
    <location>
        <begin position="164"/>
        <end position="173"/>
    </location>
</feature>
<feature type="compositionally biased region" description="Polar residues" evidence="3">
    <location>
        <begin position="144"/>
        <end position="154"/>
    </location>
</feature>
<feature type="region of interest" description="Disordered" evidence="3">
    <location>
        <begin position="1"/>
        <end position="20"/>
    </location>
</feature>
<protein>
    <recommendedName>
        <fullName evidence="6">Single-stranded DNA-binding protein</fullName>
    </recommendedName>
</protein>
<accession>A0ABP6R7E3</accession>
<sequence>MAQERMGEKSVAGNLVEDPRRITTPAGRELVTLRLAENQRRFNREAREWEDAGASFYDVAIDNERLGNNVESSLHKGDHVRVDGNYSVEPYVTNEGEPGLNRRIWANDVAASLRFDAVEIGAPEHERGPDVGVEAQQPAREQQVGVTSEAQQLQREAEESWAVAQQQQAQQPGQPGPSGG</sequence>
<feature type="region of interest" description="Disordered" evidence="3">
    <location>
        <begin position="124"/>
        <end position="180"/>
    </location>
</feature>
<evidence type="ECO:0000256" key="2">
    <source>
        <dbReference type="PROSITE-ProRule" id="PRU00252"/>
    </source>
</evidence>
<dbReference type="Gene3D" id="2.40.50.140">
    <property type="entry name" value="Nucleic acid-binding proteins"/>
    <property type="match status" value="1"/>
</dbReference>
<keyword evidence="5" id="KW-1185">Reference proteome</keyword>
<dbReference type="Proteomes" id="UP001501736">
    <property type="component" value="Unassembled WGS sequence"/>
</dbReference>
<dbReference type="RefSeq" id="WP_344717154.1">
    <property type="nucleotide sequence ID" value="NZ_BAAAYG010000001.1"/>
</dbReference>
<keyword evidence="1 2" id="KW-0238">DNA-binding</keyword>
<evidence type="ECO:0008006" key="6">
    <source>
        <dbReference type="Google" id="ProtNLM"/>
    </source>
</evidence>
<comment type="caution">
    <text evidence="4">The sequence shown here is derived from an EMBL/GenBank/DDBJ whole genome shotgun (WGS) entry which is preliminary data.</text>
</comment>
<organism evidence="4 5">
    <name type="scientific">Nesterenkonia halobia</name>
    <dbReference type="NCBI Taxonomy" id="37922"/>
    <lineage>
        <taxon>Bacteria</taxon>
        <taxon>Bacillati</taxon>
        <taxon>Actinomycetota</taxon>
        <taxon>Actinomycetes</taxon>
        <taxon>Micrococcales</taxon>
        <taxon>Micrococcaceae</taxon>
        <taxon>Nesterenkonia</taxon>
    </lineage>
</organism>